<name>A0ACC2V3L2_9TREE</name>
<proteinExistence type="predicted"/>
<sequence length="503" mass="55447">MLLTPVPFIKSIDILGYDKILHFPTSAAFSYPPADLVPFEAYQGKGVYVPLALTAEDDLLGSELSGSGTLEPLVEIDGEGILTVELKVDAKARLARTGIVRVPAEDAWRLGQDDSFSEPEGTCRGFRNVTGLQHDLSSEVHLRGNSKMGRTEKGDWSTPSEEEESSGFIRDMVETMKAYWVKVMEIANAFLHYLEHYQIFTAEETYLRESLTTAIEISKTMLRQIKIAQVLCNTLPGNVAYDSWHAYALQAWVHLPAMAEEWELNGDMMKLKIEGTFTPAREESMTRNMESVPLNGDQVVVTEEPRGAEDGGGVRWEPEAEEAEKDGHPVIKETAGWDHVSVLDTLSAAIGTDASGYTVTARRETSLYTLTGLSLQQPDSVPRTRLDARFAAYARTQRTQADVGGDDDDDDDNLLWLTLALAPDSLDGTDTDESTEHDGPGSSRTEERVVALVDVRGRGSELAQQMDKAQAVGMRMRAGLICIGKGEEATWIVDLLEEVVPRF</sequence>
<keyword evidence="2" id="KW-1185">Reference proteome</keyword>
<evidence type="ECO:0000313" key="2">
    <source>
        <dbReference type="Proteomes" id="UP001241377"/>
    </source>
</evidence>
<dbReference type="EMBL" id="JASBWR010000121">
    <property type="protein sequence ID" value="KAJ9093606.1"/>
    <property type="molecule type" value="Genomic_DNA"/>
</dbReference>
<evidence type="ECO:0000313" key="1">
    <source>
        <dbReference type="EMBL" id="KAJ9093606.1"/>
    </source>
</evidence>
<comment type="caution">
    <text evidence="1">The sequence shown here is derived from an EMBL/GenBank/DDBJ whole genome shotgun (WGS) entry which is preliminary data.</text>
</comment>
<accession>A0ACC2V3L2</accession>
<protein>
    <submittedName>
        <fullName evidence="1">Uncharacterized protein</fullName>
    </submittedName>
</protein>
<gene>
    <name evidence="1" type="ORF">QFC19_008273</name>
</gene>
<organism evidence="1 2">
    <name type="scientific">Naganishia cerealis</name>
    <dbReference type="NCBI Taxonomy" id="610337"/>
    <lineage>
        <taxon>Eukaryota</taxon>
        <taxon>Fungi</taxon>
        <taxon>Dikarya</taxon>
        <taxon>Basidiomycota</taxon>
        <taxon>Agaricomycotina</taxon>
        <taxon>Tremellomycetes</taxon>
        <taxon>Filobasidiales</taxon>
        <taxon>Filobasidiaceae</taxon>
        <taxon>Naganishia</taxon>
    </lineage>
</organism>
<dbReference type="Proteomes" id="UP001241377">
    <property type="component" value="Unassembled WGS sequence"/>
</dbReference>
<reference evidence="1" key="1">
    <citation type="submission" date="2023-04" db="EMBL/GenBank/DDBJ databases">
        <title>Draft Genome sequencing of Naganishia species isolated from polar environments using Oxford Nanopore Technology.</title>
        <authorList>
            <person name="Leo P."/>
            <person name="Venkateswaran K."/>
        </authorList>
    </citation>
    <scope>NUCLEOTIDE SEQUENCE</scope>
    <source>
        <strain evidence="1">MNA-CCFEE 5261</strain>
    </source>
</reference>